<dbReference type="Pfam" id="PF00133">
    <property type="entry name" value="tRNA-synt_1"/>
    <property type="match status" value="2"/>
</dbReference>
<feature type="short sequence motif" description="'KMSKS' region" evidence="9">
    <location>
        <begin position="705"/>
        <end position="709"/>
    </location>
</feature>
<comment type="caution">
    <text evidence="15">The sequence shown here is derived from an EMBL/GenBank/DDBJ whole genome shotgun (WGS) entry which is preliminary data.</text>
</comment>
<evidence type="ECO:0000256" key="3">
    <source>
        <dbReference type="ARBA" id="ARBA00022598"/>
    </source>
</evidence>
<gene>
    <name evidence="9 15" type="primary">leuS</name>
    <name evidence="15" type="ORF">BLL52_0692</name>
</gene>
<dbReference type="Pfam" id="PF08264">
    <property type="entry name" value="Anticodon_1"/>
    <property type="match status" value="1"/>
</dbReference>
<evidence type="ECO:0000256" key="6">
    <source>
        <dbReference type="ARBA" id="ARBA00022917"/>
    </source>
</evidence>
<evidence type="ECO:0000256" key="4">
    <source>
        <dbReference type="ARBA" id="ARBA00022741"/>
    </source>
</evidence>
<evidence type="ECO:0000256" key="10">
    <source>
        <dbReference type="RuleBase" id="RU363035"/>
    </source>
</evidence>
<evidence type="ECO:0000259" key="11">
    <source>
        <dbReference type="Pfam" id="PF00133"/>
    </source>
</evidence>
<dbReference type="Gene3D" id="2.20.28.290">
    <property type="match status" value="1"/>
</dbReference>
<comment type="catalytic activity">
    <reaction evidence="8 9">
        <text>tRNA(Leu) + L-leucine + ATP = L-leucyl-tRNA(Leu) + AMP + diphosphate</text>
        <dbReference type="Rhea" id="RHEA:11688"/>
        <dbReference type="Rhea" id="RHEA-COMP:9613"/>
        <dbReference type="Rhea" id="RHEA-COMP:9622"/>
        <dbReference type="ChEBI" id="CHEBI:30616"/>
        <dbReference type="ChEBI" id="CHEBI:33019"/>
        <dbReference type="ChEBI" id="CHEBI:57427"/>
        <dbReference type="ChEBI" id="CHEBI:78442"/>
        <dbReference type="ChEBI" id="CHEBI:78494"/>
        <dbReference type="ChEBI" id="CHEBI:456215"/>
        <dbReference type="EC" id="6.1.1.4"/>
    </reaction>
</comment>
<accession>A0A1Q8YJ60</accession>
<keyword evidence="2 9" id="KW-0963">Cytoplasm</keyword>
<feature type="short sequence motif" description="'HIGH' region" evidence="9">
    <location>
        <begin position="48"/>
        <end position="58"/>
    </location>
</feature>
<evidence type="ECO:0000259" key="12">
    <source>
        <dbReference type="Pfam" id="PF08264"/>
    </source>
</evidence>
<dbReference type="AlphaFoldDB" id="A0A1Q8YJ60"/>
<dbReference type="InterPro" id="IPR025709">
    <property type="entry name" value="Leu_tRNA-synth_edit"/>
</dbReference>
<evidence type="ECO:0000256" key="9">
    <source>
        <dbReference type="HAMAP-Rule" id="MF_00049"/>
    </source>
</evidence>
<dbReference type="FunFam" id="1.10.730.10:FF:000003">
    <property type="entry name" value="Leucine--tRNA ligase"/>
    <property type="match status" value="1"/>
</dbReference>
<organism evidence="15 16">
    <name type="scientific">Rhodoferax antarcticus ANT.BR</name>
    <dbReference type="NCBI Taxonomy" id="1111071"/>
    <lineage>
        <taxon>Bacteria</taxon>
        <taxon>Pseudomonadati</taxon>
        <taxon>Pseudomonadota</taxon>
        <taxon>Betaproteobacteria</taxon>
        <taxon>Burkholderiales</taxon>
        <taxon>Comamonadaceae</taxon>
        <taxon>Rhodoferax</taxon>
    </lineage>
</organism>
<evidence type="ECO:0000313" key="15">
    <source>
        <dbReference type="EMBL" id="OLP08066.1"/>
    </source>
</evidence>
<feature type="domain" description="Methionyl/Valyl/Leucyl/Isoleucyl-tRNA synthetase anticodon-binding" evidence="12">
    <location>
        <begin position="796"/>
        <end position="920"/>
    </location>
</feature>
<dbReference type="GO" id="GO:0004823">
    <property type="term" value="F:leucine-tRNA ligase activity"/>
    <property type="evidence" value="ECO:0007669"/>
    <property type="project" value="UniProtKB-UniRule"/>
</dbReference>
<dbReference type="EMBL" id="MSYM01000006">
    <property type="protein sequence ID" value="OLP08066.1"/>
    <property type="molecule type" value="Genomic_DNA"/>
</dbReference>
<feature type="domain" description="Aminoacyl-tRNA synthetase class Ia" evidence="11">
    <location>
        <begin position="705"/>
        <end position="738"/>
    </location>
</feature>
<protein>
    <recommendedName>
        <fullName evidence="9">Leucine--tRNA ligase</fullName>
        <ecNumber evidence="9">6.1.1.4</ecNumber>
    </recommendedName>
    <alternativeName>
        <fullName evidence="9">Leucyl-tRNA synthetase</fullName>
        <shortName evidence="9">LeuRS</shortName>
    </alternativeName>
</protein>
<dbReference type="Gene3D" id="1.10.730.10">
    <property type="entry name" value="Isoleucyl-tRNA Synthetase, Domain 1"/>
    <property type="match status" value="1"/>
</dbReference>
<name>A0A1Q8YJ60_9BURK</name>
<dbReference type="Proteomes" id="UP000185911">
    <property type="component" value="Unassembled WGS sequence"/>
</dbReference>
<dbReference type="STRING" id="81479.RA876_17425"/>
<evidence type="ECO:0000313" key="16">
    <source>
        <dbReference type="Proteomes" id="UP000185911"/>
    </source>
</evidence>
<dbReference type="CDD" id="cd07958">
    <property type="entry name" value="Anticodon_Ia_Leu_BEm"/>
    <property type="match status" value="1"/>
</dbReference>
<keyword evidence="7 9" id="KW-0030">Aminoacyl-tRNA synthetase</keyword>
<feature type="domain" description="Methionyl/Leucyl tRNA synthetase" evidence="13">
    <location>
        <begin position="44"/>
        <end position="177"/>
    </location>
</feature>
<sequence length="957" mass="105011">MQDKYTHLDVEPAAQAHWQSTDAYRVTENAVDAQGQAKKKFYACSMLPYPSGKLHMGHVRNYTINDMLTRQLRMQGYNVLMPMGWDAFGLPAENAALKNGVPPAKWTFENIAYMKQQMQAMGLAIDWSREVATCTPEYYKWNQWLFLKMLEKGIAYRKTQVVNWDPVDMTVLANEQVIDGKGWRTGAVVEKREIPGYYLAITQYAEELLANVTGDKMPGWPERVKLMQENWIGKSEGVRFAFPHTIADASGRLIGSLADSPVGESGRMYVFTTRPDTIMGVTFCAVAPEHPLATHAAASNPVLAAFIEECQKGGTTEAEMALKDKVGMPTGLFVTHPLSGEQVAVWVGNYVLMSYGDGAVMGVPAHDERDFSFALKYSLLIRPVVGVAATAGASGTLGSLDASSTSSPGATDTPAYRVFDTTVWQDWYAEKGAGIAINSGKYDGLVFKDCVAAVATDLAALGLGDKKITWRLRDWGVSRQRYWGTPIPIIHCDEHGAVPVPEKDLPVVLPTDLVPDGSGNPLVKCEAFHAASPGSDKRVACPICGKAARRETDTMDTFVDSSWYFMRYCDPTNADKMVAEGADYWMPMDQYIGGIEHAILHLLYARFWTKVMRDIRVKGPGDSEALGLVKVDEPFTKLLTQGMVLNHIYSRRTDKGGKDYFWPADVEHIHDDAGKVIGARLVKAVDSGGVTLPVGTAIDYEGVGTMSKSKNNGVDPQDLIEKYGADTARLYTMFTAPPEATLEWNDAAVEGSYRFLRRVWNFGVKLSAMDMEAASAIATRARSLKDVNFGKQAKALRLEIHSVLKQVDYDYQRMQYNTVVSGTMKMINALEDFKATDSVGAQVALIEGFGILLRCLYPATPHIAHTLWSELGYAGALGDLLDAPWPQVDPAALVTDVIELMLQINGKLRGSIVVSASADKAAIEQAAIAHEMFQKFSQGAVPKKVIVVPGRLVNLVV</sequence>
<evidence type="ECO:0000256" key="5">
    <source>
        <dbReference type="ARBA" id="ARBA00022840"/>
    </source>
</evidence>
<evidence type="ECO:0000256" key="7">
    <source>
        <dbReference type="ARBA" id="ARBA00023146"/>
    </source>
</evidence>
<dbReference type="InterPro" id="IPR002300">
    <property type="entry name" value="aa-tRNA-synth_Ia"/>
</dbReference>
<evidence type="ECO:0000259" key="13">
    <source>
        <dbReference type="Pfam" id="PF09334"/>
    </source>
</evidence>
<dbReference type="PANTHER" id="PTHR43740">
    <property type="entry name" value="LEUCYL-TRNA SYNTHETASE"/>
    <property type="match status" value="1"/>
</dbReference>
<dbReference type="Pfam" id="PF09334">
    <property type="entry name" value="tRNA-synt_1g"/>
    <property type="match status" value="1"/>
</dbReference>
<keyword evidence="3 9" id="KW-0436">Ligase</keyword>
<comment type="similarity">
    <text evidence="1 9 10">Belongs to the class-I aminoacyl-tRNA synthetase family.</text>
</comment>
<dbReference type="PROSITE" id="PS00178">
    <property type="entry name" value="AA_TRNA_LIGASE_I"/>
    <property type="match status" value="1"/>
</dbReference>
<dbReference type="Gene3D" id="3.40.50.620">
    <property type="entry name" value="HUPs"/>
    <property type="match status" value="2"/>
</dbReference>
<dbReference type="GO" id="GO:0006429">
    <property type="term" value="P:leucyl-tRNA aminoacylation"/>
    <property type="evidence" value="ECO:0007669"/>
    <property type="project" value="UniProtKB-UniRule"/>
</dbReference>
<dbReference type="InterPro" id="IPR015413">
    <property type="entry name" value="Methionyl/Leucyl_tRNA_Synth"/>
</dbReference>
<dbReference type="SUPFAM" id="SSF50677">
    <property type="entry name" value="ValRS/IleRS/LeuRS editing domain"/>
    <property type="match status" value="1"/>
</dbReference>
<dbReference type="InterPro" id="IPR014729">
    <property type="entry name" value="Rossmann-like_a/b/a_fold"/>
</dbReference>
<dbReference type="RefSeq" id="WP_075585271.1">
    <property type="nucleotide sequence ID" value="NZ_MSYM01000006.1"/>
</dbReference>
<dbReference type="PRINTS" id="PR00985">
    <property type="entry name" value="TRNASYNTHLEU"/>
</dbReference>
<dbReference type="EC" id="6.1.1.4" evidence="9"/>
<dbReference type="SUPFAM" id="SSF47323">
    <property type="entry name" value="Anticodon-binding domain of a subclass of class I aminoacyl-tRNA synthetases"/>
    <property type="match status" value="1"/>
</dbReference>
<keyword evidence="5 9" id="KW-0067">ATP-binding</keyword>
<dbReference type="GO" id="GO:0005829">
    <property type="term" value="C:cytosol"/>
    <property type="evidence" value="ECO:0007669"/>
    <property type="project" value="TreeGrafter"/>
</dbReference>
<dbReference type="InterPro" id="IPR013155">
    <property type="entry name" value="M/V/L/I-tRNA-synth_anticd-bd"/>
</dbReference>
<keyword evidence="4 9" id="KW-0547">Nucleotide-binding</keyword>
<dbReference type="HAMAP" id="MF_00049_B">
    <property type="entry name" value="Leu_tRNA_synth_B"/>
    <property type="match status" value="1"/>
</dbReference>
<keyword evidence="16" id="KW-1185">Reference proteome</keyword>
<feature type="binding site" evidence="9">
    <location>
        <position position="708"/>
    </location>
    <ligand>
        <name>ATP</name>
        <dbReference type="ChEBI" id="CHEBI:30616"/>
    </ligand>
</feature>
<evidence type="ECO:0000259" key="14">
    <source>
        <dbReference type="Pfam" id="PF13603"/>
    </source>
</evidence>
<dbReference type="InterPro" id="IPR009008">
    <property type="entry name" value="Val/Leu/Ile-tRNA-synth_edit"/>
</dbReference>
<reference evidence="15 16" key="1">
    <citation type="submission" date="2017-01" db="EMBL/GenBank/DDBJ databases">
        <title>Genome sequence of Rhodoferax antarcticus ANT.BR, a psychrophilic purple nonsulfur bacterium from an Antarctic microbial mat.</title>
        <authorList>
            <person name="Baker J."/>
            <person name="Riester C."/>
            <person name="Skinner B."/>
            <person name="Newell A."/>
            <person name="Swingley W."/>
            <person name="Madigan M."/>
            <person name="Jung D."/>
            <person name="Asao M."/>
            <person name="Chen M."/>
            <person name="Loughlin P."/>
            <person name="Pan H."/>
            <person name="Lin S."/>
            <person name="Li N."/>
            <person name="Shaw J."/>
            <person name="Prado M."/>
            <person name="Sherman C."/>
            <person name="Li X."/>
            <person name="Tang J."/>
            <person name="Blankenship R."/>
            <person name="Zhao T."/>
            <person name="Touchman J."/>
            <person name="Sattley M."/>
        </authorList>
    </citation>
    <scope>NUCLEOTIDE SEQUENCE [LARGE SCALE GENOMIC DNA]</scope>
    <source>
        <strain evidence="15 16">ANT.BR</strain>
    </source>
</reference>
<dbReference type="PANTHER" id="PTHR43740:SF2">
    <property type="entry name" value="LEUCINE--TRNA LIGASE, MITOCHONDRIAL"/>
    <property type="match status" value="1"/>
</dbReference>
<dbReference type="Pfam" id="PF13603">
    <property type="entry name" value="tRNA-synt_1_2"/>
    <property type="match status" value="1"/>
</dbReference>
<dbReference type="CDD" id="cd00812">
    <property type="entry name" value="LeuRS_core"/>
    <property type="match status" value="1"/>
</dbReference>
<evidence type="ECO:0000256" key="8">
    <source>
        <dbReference type="ARBA" id="ARBA00047469"/>
    </source>
</evidence>
<feature type="domain" description="Leucyl-tRNA synthetase editing" evidence="14">
    <location>
        <begin position="229"/>
        <end position="387"/>
    </location>
</feature>
<feature type="domain" description="Aminoacyl-tRNA synthetase class Ia" evidence="11">
    <location>
        <begin position="472"/>
        <end position="647"/>
    </location>
</feature>
<evidence type="ECO:0000256" key="1">
    <source>
        <dbReference type="ARBA" id="ARBA00005594"/>
    </source>
</evidence>
<dbReference type="SUPFAM" id="SSF52374">
    <property type="entry name" value="Nucleotidylyl transferase"/>
    <property type="match status" value="1"/>
</dbReference>
<dbReference type="Gene3D" id="3.90.740.10">
    <property type="entry name" value="Valyl/Leucyl/Isoleucyl-tRNA synthetase, editing domain"/>
    <property type="match status" value="1"/>
</dbReference>
<dbReference type="GO" id="GO:0002161">
    <property type="term" value="F:aminoacyl-tRNA deacylase activity"/>
    <property type="evidence" value="ECO:0007669"/>
    <property type="project" value="InterPro"/>
</dbReference>
<proteinExistence type="inferred from homology"/>
<evidence type="ECO:0000256" key="2">
    <source>
        <dbReference type="ARBA" id="ARBA00022490"/>
    </source>
</evidence>
<dbReference type="InterPro" id="IPR001412">
    <property type="entry name" value="aa-tRNA-synth_I_CS"/>
</dbReference>
<dbReference type="Gene3D" id="3.10.20.590">
    <property type="match status" value="1"/>
</dbReference>
<dbReference type="InterPro" id="IPR002302">
    <property type="entry name" value="Leu-tRNA-ligase"/>
</dbReference>
<dbReference type="GO" id="GO:0005524">
    <property type="term" value="F:ATP binding"/>
    <property type="evidence" value="ECO:0007669"/>
    <property type="project" value="UniProtKB-UniRule"/>
</dbReference>
<dbReference type="FunFam" id="3.40.50.620:FF:000003">
    <property type="entry name" value="Leucine--tRNA ligase"/>
    <property type="match status" value="1"/>
</dbReference>
<dbReference type="InterPro" id="IPR009080">
    <property type="entry name" value="tRNAsynth_Ia_anticodon-bd"/>
</dbReference>
<comment type="subcellular location">
    <subcellularLocation>
        <location evidence="9">Cytoplasm</location>
    </subcellularLocation>
</comment>
<dbReference type="NCBIfam" id="TIGR00396">
    <property type="entry name" value="leuS_bact"/>
    <property type="match status" value="1"/>
</dbReference>
<keyword evidence="6 9" id="KW-0648">Protein biosynthesis</keyword>